<dbReference type="GO" id="GO:0016705">
    <property type="term" value="F:oxidoreductase activity, acting on paired donors, with incorporation or reduction of molecular oxygen"/>
    <property type="evidence" value="ECO:0007669"/>
    <property type="project" value="InterPro"/>
</dbReference>
<keyword evidence="7" id="KW-0503">Monooxygenase</keyword>
<proteinExistence type="inferred from homology"/>
<dbReference type="Gene3D" id="1.10.630.10">
    <property type="entry name" value="Cytochrome P450"/>
    <property type="match status" value="2"/>
</dbReference>
<evidence type="ECO:0000313" key="9">
    <source>
        <dbReference type="EMBL" id="KAK7855639.1"/>
    </source>
</evidence>
<sequence length="547" mass="60619">MVDDVHVLCSYLTVKLIYHSTIISINKITFQSNSIECVTHPPSHQILFISSTKYKQDTRQKLNTQEKTMSPFSLILVTIAIAIFVYYLLNLRSRSSSGLPLPPGPKPWPIVGNLPHLGTVPHHSLADMARTYGPLMHLRLGFVDVVVAASASVAAQFLKAHDANFSSRPPNSGAKHIAYNYQDLVFAPYGPRWRMLRKISSVHLFSGKALDDYKQDTRQKLNTQEKTMSPFSLILVTIAIAIFVYYLLNLRSRSSSGLPLPPGPKPWPIVGNLPHLGTVPHHSLADMARTYGPLMHLRLGFVDVVVAASASVAAQFLKAHDANFSSRPPNSGAKHIAYNYQDLVFAPYGPRWRMLRKISSVHLFSGKALDDFRHVRQEEVSVLIRAIANENSKLVNLGQLLNVCTVNALGRVMLGRRVFGDGSGGGDAKADEFKSMVVEVMVLAGVFNIGDFIPALEWLDLQGVAAKMKKLHKRFDAFLTTIVEEHKTNTGGQHKDMLSTLLSLKEVAHDEGEKLTDTEIKALLLRAAPLMVHPRPRLSPHLYRASS</sequence>
<keyword evidence="8" id="KW-1133">Transmembrane helix</keyword>
<evidence type="ECO:0000256" key="4">
    <source>
        <dbReference type="ARBA" id="ARBA00022723"/>
    </source>
</evidence>
<evidence type="ECO:0000256" key="1">
    <source>
        <dbReference type="ARBA" id="ARBA00001971"/>
    </source>
</evidence>
<dbReference type="Pfam" id="PF00067">
    <property type="entry name" value="p450"/>
    <property type="match status" value="2"/>
</dbReference>
<keyword evidence="4" id="KW-0479">Metal-binding</keyword>
<keyword evidence="6" id="KW-0408">Iron</keyword>
<evidence type="ECO:0000256" key="7">
    <source>
        <dbReference type="ARBA" id="ARBA00023033"/>
    </source>
</evidence>
<protein>
    <submittedName>
        <fullName evidence="9">Flavonoid 3'-monooxygenase</fullName>
    </submittedName>
</protein>
<reference evidence="9 10" key="1">
    <citation type="journal article" date="2018" name="Sci. Data">
        <title>The draft genome sequence of cork oak.</title>
        <authorList>
            <person name="Ramos A.M."/>
            <person name="Usie A."/>
            <person name="Barbosa P."/>
            <person name="Barros P.M."/>
            <person name="Capote T."/>
            <person name="Chaves I."/>
            <person name="Simoes F."/>
            <person name="Abreu I."/>
            <person name="Carrasquinho I."/>
            <person name="Faro C."/>
            <person name="Guimaraes J.B."/>
            <person name="Mendonca D."/>
            <person name="Nobrega F."/>
            <person name="Rodrigues L."/>
            <person name="Saibo N.J.M."/>
            <person name="Varela M.C."/>
            <person name="Egas C."/>
            <person name="Matos J."/>
            <person name="Miguel C.M."/>
            <person name="Oliveira M.M."/>
            <person name="Ricardo C.P."/>
            <person name="Goncalves S."/>
        </authorList>
    </citation>
    <scope>NUCLEOTIDE SEQUENCE [LARGE SCALE GENOMIC DNA]</scope>
    <source>
        <strain evidence="10">cv. HL8</strain>
    </source>
</reference>
<keyword evidence="10" id="KW-1185">Reference proteome</keyword>
<dbReference type="EMBL" id="PKMF04000043">
    <property type="protein sequence ID" value="KAK7855639.1"/>
    <property type="molecule type" value="Genomic_DNA"/>
</dbReference>
<dbReference type="GO" id="GO:0020037">
    <property type="term" value="F:heme binding"/>
    <property type="evidence" value="ECO:0007669"/>
    <property type="project" value="InterPro"/>
</dbReference>
<dbReference type="SUPFAM" id="SSF48264">
    <property type="entry name" value="Cytochrome P450"/>
    <property type="match status" value="2"/>
</dbReference>
<comment type="similarity">
    <text evidence="2">Belongs to the cytochrome P450 family.</text>
</comment>
<dbReference type="GO" id="GO:0005506">
    <property type="term" value="F:iron ion binding"/>
    <property type="evidence" value="ECO:0007669"/>
    <property type="project" value="InterPro"/>
</dbReference>
<evidence type="ECO:0000256" key="8">
    <source>
        <dbReference type="SAM" id="Phobius"/>
    </source>
</evidence>
<evidence type="ECO:0000256" key="2">
    <source>
        <dbReference type="ARBA" id="ARBA00010617"/>
    </source>
</evidence>
<dbReference type="InterPro" id="IPR036396">
    <property type="entry name" value="Cyt_P450_sf"/>
</dbReference>
<keyword evidence="5" id="KW-0560">Oxidoreductase</keyword>
<dbReference type="PANTHER" id="PTHR47944:SF18">
    <property type="entry name" value="FLAVONOID 3'-MONOOXYGENASE"/>
    <property type="match status" value="1"/>
</dbReference>
<organism evidence="9 10">
    <name type="scientific">Quercus suber</name>
    <name type="common">Cork oak</name>
    <dbReference type="NCBI Taxonomy" id="58331"/>
    <lineage>
        <taxon>Eukaryota</taxon>
        <taxon>Viridiplantae</taxon>
        <taxon>Streptophyta</taxon>
        <taxon>Embryophyta</taxon>
        <taxon>Tracheophyta</taxon>
        <taxon>Spermatophyta</taxon>
        <taxon>Magnoliopsida</taxon>
        <taxon>eudicotyledons</taxon>
        <taxon>Gunneridae</taxon>
        <taxon>Pentapetalae</taxon>
        <taxon>rosids</taxon>
        <taxon>fabids</taxon>
        <taxon>Fagales</taxon>
        <taxon>Fagaceae</taxon>
        <taxon>Quercus</taxon>
    </lineage>
</organism>
<evidence type="ECO:0000256" key="5">
    <source>
        <dbReference type="ARBA" id="ARBA00023002"/>
    </source>
</evidence>
<evidence type="ECO:0000313" key="10">
    <source>
        <dbReference type="Proteomes" id="UP000237347"/>
    </source>
</evidence>
<keyword evidence="8" id="KW-0812">Transmembrane</keyword>
<name>A0AAW0LWC1_QUESU</name>
<dbReference type="InterPro" id="IPR001128">
    <property type="entry name" value="Cyt_P450"/>
</dbReference>
<comment type="caution">
    <text evidence="9">The sequence shown here is derived from an EMBL/GenBank/DDBJ whole genome shotgun (WGS) entry which is preliminary data.</text>
</comment>
<accession>A0AAW0LWC1</accession>
<dbReference type="PANTHER" id="PTHR47944">
    <property type="entry name" value="CYTOCHROME P450 98A9"/>
    <property type="match status" value="1"/>
</dbReference>
<feature type="transmembrane region" description="Helical" evidence="8">
    <location>
        <begin position="228"/>
        <end position="248"/>
    </location>
</feature>
<keyword evidence="3" id="KW-0349">Heme</keyword>
<comment type="cofactor">
    <cofactor evidence="1">
        <name>heme</name>
        <dbReference type="ChEBI" id="CHEBI:30413"/>
    </cofactor>
</comment>
<feature type="transmembrane region" description="Helical" evidence="8">
    <location>
        <begin position="69"/>
        <end position="89"/>
    </location>
</feature>
<dbReference type="AlphaFoldDB" id="A0AAW0LWC1"/>
<evidence type="ECO:0000256" key="3">
    <source>
        <dbReference type="ARBA" id="ARBA00022617"/>
    </source>
</evidence>
<evidence type="ECO:0000256" key="6">
    <source>
        <dbReference type="ARBA" id="ARBA00023004"/>
    </source>
</evidence>
<dbReference type="GO" id="GO:0004497">
    <property type="term" value="F:monooxygenase activity"/>
    <property type="evidence" value="ECO:0007669"/>
    <property type="project" value="UniProtKB-KW"/>
</dbReference>
<gene>
    <name evidence="9" type="primary">CYP75B1_0</name>
    <name evidence="9" type="ORF">CFP56_026903</name>
</gene>
<dbReference type="Proteomes" id="UP000237347">
    <property type="component" value="Unassembled WGS sequence"/>
</dbReference>
<keyword evidence="8" id="KW-0472">Membrane</keyword>